<name>A0A6B3LCH0_9BACT</name>
<dbReference type="Pfam" id="PF13435">
    <property type="entry name" value="Cytochrome_C554"/>
    <property type="match status" value="2"/>
</dbReference>
<dbReference type="Proteomes" id="UP000475117">
    <property type="component" value="Chromosome"/>
</dbReference>
<dbReference type="InterPro" id="IPR036280">
    <property type="entry name" value="Multihaem_cyt_sf"/>
</dbReference>
<dbReference type="Pfam" id="PF13432">
    <property type="entry name" value="TPR_16"/>
    <property type="match status" value="1"/>
</dbReference>
<feature type="domain" description="Doubled CXXCH motif" evidence="4">
    <location>
        <begin position="337"/>
        <end position="364"/>
    </location>
</feature>
<proteinExistence type="predicted"/>
<protein>
    <submittedName>
        <fullName evidence="6">Tetratricopeptide repeat protein</fullName>
    </submittedName>
</protein>
<dbReference type="SUPFAM" id="SSF48695">
    <property type="entry name" value="Multiheme cytochromes"/>
    <property type="match status" value="1"/>
</dbReference>
<dbReference type="Gene3D" id="1.10.1130.10">
    <property type="entry name" value="Flavocytochrome C3, Chain A"/>
    <property type="match status" value="2"/>
</dbReference>
<keyword evidence="7" id="KW-1185">Reference proteome</keyword>
<evidence type="ECO:0000256" key="2">
    <source>
        <dbReference type="ARBA" id="ARBA00022803"/>
    </source>
</evidence>
<evidence type="ECO:0000313" key="6">
    <source>
        <dbReference type="EMBL" id="QQL44662.1"/>
    </source>
</evidence>
<reference evidence="6 7" key="1">
    <citation type="submission" date="2020-12" db="EMBL/GenBank/DDBJ databases">
        <title>Sulforoseuscoccus oceanibium gen. nov., sp. nov., a representative of the phylum Verrucomicrobia with special cytoplasmic membrane, and proposal of Sulforoseuscoccusaceae fam. nov.</title>
        <authorList>
            <person name="Xi F."/>
        </authorList>
    </citation>
    <scope>NUCLEOTIDE SEQUENCE [LARGE SCALE GENOMIC DNA]</scope>
    <source>
        <strain evidence="6 7">T37</strain>
    </source>
</reference>
<dbReference type="PANTHER" id="PTHR44943">
    <property type="entry name" value="CELLULOSE SYNTHASE OPERON PROTEIN C"/>
    <property type="match status" value="1"/>
</dbReference>
<sequence>MSARWIQQLKWKPLAIGASVLVLAYCGTREAQEASKAARQEVKPVGHPLAVEQVYTKEAGASRQPVRAISHQCLACHQDYAEKWKHSHHALANRLVSKERDAEAFAAAGIKVPGGEKWQFQWKAGERPSADVSSPLRPDGKTWHFDMAIGETPLIQYLTQSDKGRWQTTRTAWAPETKTWIDTTPQDDRSEGEWGHWLGRGMNWNANCAYCHMTNFHKGYDVATDTYHSTWDEMSIGCTQCHGGYTTTPVADTGCLIRPGMDPMLGEEDVVMDACASCHSRRGEFDDEFKAGKKYGDHYHLTLPTHPTLYYADGQILNEDYVWASLKMSKMGHAGVGCLDCHDPHTAAIKYPIENNALCLQCHGGGVDGATVINPTAHSFHKDGSTGNMCVECHMPSTVYMGNDPRRDHGFHSPDPLLTKELGIPNACNKCHDDQSVDWAIEWVDKWYGDKMERPERERTRAVQLAYDGDPVAIEKLLVAYDGEEIPLWRASLLELMEPWARDERVLERVRAAMDDEDYLVRVACARLARTAGALDVVRKLVEDPMRSVRMEAGWAFTQSLPDDSPLMKELMSYLNHVADQPTGALRRAEILVSRGEFSAAEEWYDKVIAWDPSSVAGYQAKAVYLSRLGRGAEALKLLEKATDVEPDNGYLRFLLGLGYSEALEANKAGAAFLKAVELEPDNPRYHYNYGLHAAGANDLETAATHLKEAERLAPDSPDYPFALATIYYRLQKTNEAISAAERALQINPQYRPAADFLRVRYGIQK</sequence>
<keyword evidence="2 3" id="KW-0802">TPR repeat</keyword>
<evidence type="ECO:0000259" key="4">
    <source>
        <dbReference type="Pfam" id="PF09699"/>
    </source>
</evidence>
<accession>A0A6B3LCH0</accession>
<evidence type="ECO:0000256" key="1">
    <source>
        <dbReference type="ARBA" id="ARBA00022737"/>
    </source>
</evidence>
<dbReference type="PROSITE" id="PS50005">
    <property type="entry name" value="TPR"/>
    <property type="match status" value="2"/>
</dbReference>
<dbReference type="AlphaFoldDB" id="A0A6B3LCH0"/>
<dbReference type="Pfam" id="PF09699">
    <property type="entry name" value="Paired_CXXCH_1"/>
    <property type="match status" value="1"/>
</dbReference>
<dbReference type="EMBL" id="CP066776">
    <property type="protein sequence ID" value="QQL44662.1"/>
    <property type="molecule type" value="Genomic_DNA"/>
</dbReference>
<feature type="repeat" description="TPR" evidence="3">
    <location>
        <begin position="718"/>
        <end position="751"/>
    </location>
</feature>
<dbReference type="Pfam" id="PF13181">
    <property type="entry name" value="TPR_8"/>
    <property type="match status" value="1"/>
</dbReference>
<evidence type="ECO:0000259" key="5">
    <source>
        <dbReference type="Pfam" id="PF13435"/>
    </source>
</evidence>
<organism evidence="6 7">
    <name type="scientific">Sulfuriroseicoccus oceanibius</name>
    <dbReference type="NCBI Taxonomy" id="2707525"/>
    <lineage>
        <taxon>Bacteria</taxon>
        <taxon>Pseudomonadati</taxon>
        <taxon>Verrucomicrobiota</taxon>
        <taxon>Verrucomicrobiia</taxon>
        <taxon>Verrucomicrobiales</taxon>
        <taxon>Verrucomicrobiaceae</taxon>
        <taxon>Sulfuriroseicoccus</taxon>
    </lineage>
</organism>
<dbReference type="SMART" id="SM00028">
    <property type="entry name" value="TPR"/>
    <property type="match status" value="5"/>
</dbReference>
<dbReference type="InterPro" id="IPR023155">
    <property type="entry name" value="Cyt_c-552/4"/>
</dbReference>
<dbReference type="InterPro" id="IPR011990">
    <property type="entry name" value="TPR-like_helical_dom_sf"/>
</dbReference>
<dbReference type="InterPro" id="IPR010177">
    <property type="entry name" value="Paired_CXXCH_1"/>
</dbReference>
<feature type="domain" description="Cytochrome c-552/4" evidence="5">
    <location>
        <begin position="72"/>
        <end position="107"/>
    </location>
</feature>
<dbReference type="KEGG" id="soa:G3M56_012345"/>
<gene>
    <name evidence="6" type="ORF">G3M56_012345</name>
</gene>
<dbReference type="PANTHER" id="PTHR44943:SF8">
    <property type="entry name" value="TPR REPEAT-CONTAINING PROTEIN MJ0263"/>
    <property type="match status" value="1"/>
</dbReference>
<dbReference type="RefSeq" id="WP_164364337.1">
    <property type="nucleotide sequence ID" value="NZ_CP066776.1"/>
</dbReference>
<dbReference type="InterPro" id="IPR051685">
    <property type="entry name" value="Ycf3/AcsC/BcsC/TPR_MFPF"/>
</dbReference>
<evidence type="ECO:0000313" key="7">
    <source>
        <dbReference type="Proteomes" id="UP000475117"/>
    </source>
</evidence>
<dbReference type="Gene3D" id="1.25.40.10">
    <property type="entry name" value="Tetratricopeptide repeat domain"/>
    <property type="match status" value="1"/>
</dbReference>
<feature type="repeat" description="TPR" evidence="3">
    <location>
        <begin position="650"/>
        <end position="683"/>
    </location>
</feature>
<feature type="domain" description="Cytochrome c-552/4" evidence="5">
    <location>
        <begin position="200"/>
        <end position="243"/>
    </location>
</feature>
<dbReference type="SUPFAM" id="SSF48452">
    <property type="entry name" value="TPR-like"/>
    <property type="match status" value="1"/>
</dbReference>
<dbReference type="InterPro" id="IPR019734">
    <property type="entry name" value="TPR_rpt"/>
</dbReference>
<evidence type="ECO:0000256" key="3">
    <source>
        <dbReference type="PROSITE-ProRule" id="PRU00339"/>
    </source>
</evidence>
<keyword evidence="1" id="KW-0677">Repeat</keyword>